<comment type="caution">
    <text evidence="1">The sequence shown here is derived from an EMBL/GenBank/DDBJ whole genome shotgun (WGS) entry which is preliminary data.</text>
</comment>
<dbReference type="Pfam" id="PF12771">
    <property type="entry name" value="SusD-like_2"/>
    <property type="match status" value="1"/>
</dbReference>
<dbReference type="InterPro" id="IPR041662">
    <property type="entry name" value="SusD-like_2"/>
</dbReference>
<keyword evidence="2" id="KW-1185">Reference proteome</keyword>
<accession>A0ABS8PRH9</accession>
<gene>
    <name evidence="1" type="ORF">LQ567_13030</name>
</gene>
<keyword evidence="1" id="KW-0449">Lipoprotein</keyword>
<organism evidence="1 2">
    <name type="scientific">Niabella pedocola</name>
    <dbReference type="NCBI Taxonomy" id="1752077"/>
    <lineage>
        <taxon>Bacteria</taxon>
        <taxon>Pseudomonadati</taxon>
        <taxon>Bacteroidota</taxon>
        <taxon>Chitinophagia</taxon>
        <taxon>Chitinophagales</taxon>
        <taxon>Chitinophagaceae</taxon>
        <taxon>Niabella</taxon>
    </lineage>
</organism>
<reference evidence="1 2" key="1">
    <citation type="submission" date="2021-11" db="EMBL/GenBank/DDBJ databases">
        <title>Genomic of Niabella pedocola.</title>
        <authorList>
            <person name="Wu T."/>
        </authorList>
    </citation>
    <scope>NUCLEOTIDE SEQUENCE [LARGE SCALE GENOMIC DNA]</scope>
    <source>
        <strain evidence="1 2">JCM 31011</strain>
    </source>
</reference>
<dbReference type="InterPro" id="IPR011990">
    <property type="entry name" value="TPR-like_helical_dom_sf"/>
</dbReference>
<dbReference type="PROSITE" id="PS51257">
    <property type="entry name" value="PROKAR_LIPOPROTEIN"/>
    <property type="match status" value="1"/>
</dbReference>
<proteinExistence type="predicted"/>
<name>A0ABS8PRH9_9BACT</name>
<dbReference type="Proteomes" id="UP001199816">
    <property type="component" value="Unassembled WGS sequence"/>
</dbReference>
<protein>
    <submittedName>
        <fullName evidence="1">SusD/RagB family nutrient-binding outer membrane lipoprotein</fullName>
    </submittedName>
</protein>
<evidence type="ECO:0000313" key="2">
    <source>
        <dbReference type="Proteomes" id="UP001199816"/>
    </source>
</evidence>
<evidence type="ECO:0000313" key="1">
    <source>
        <dbReference type="EMBL" id="MCD2423693.1"/>
    </source>
</evidence>
<dbReference type="SUPFAM" id="SSF48452">
    <property type="entry name" value="TPR-like"/>
    <property type="match status" value="1"/>
</dbReference>
<dbReference type="EMBL" id="JAJNEC010000005">
    <property type="protein sequence ID" value="MCD2423693.1"/>
    <property type="molecule type" value="Genomic_DNA"/>
</dbReference>
<dbReference type="RefSeq" id="WP_231004954.1">
    <property type="nucleotide sequence ID" value="NZ_JAJNEC010000005.1"/>
</dbReference>
<dbReference type="Gene3D" id="1.25.40.390">
    <property type="match status" value="1"/>
</dbReference>
<sequence>MSIKYSFSIGILLICLAFVTGCKKYLDKGIVNPNTTDTPPIEGLLANVTYQTGINVYRAGSFTSNYVQYLASSNAASGFDTYEDLDKSTLWKNIYDIITDSRNMKLLAEKRNAYHHIGVAEITEAMNMNLVIDLFGDAPYSKAWDPTNFKPSYDKGADIYKACLALIDDAILQFGKADATVELGSNDFIHNGATAQWIKTCYALKARMLNKISKTGAYSATAVLTAAGNAYQSNADDAQLTQFISLSPWNEIAVNNKNLLLDGWLGAQFVNAVNGTTYGFKDPRVGHMATLTKFNDYRGTVNGAGRVGTGTSKEESYIGTGTGKTDDSTFYAKPGAPLVLISYPEIKFIEAEAALATDRPRAYAAYLEGIKAHMEKIGVPATEKTSYLANPAVAVGAAALTKDLIFKEKYIALFLNPETWTDARRYDYKYKNFVLPKNALLQTPIRRIGYPDTEKTRNGANVPDVGSLADHLWWDQP</sequence>